<reference evidence="16 17" key="1">
    <citation type="submission" date="2019-10" db="EMBL/GenBank/DDBJ databases">
        <title>Complete genome sequence of Vibrio sp. strain THAF100, isolated from non-filtered water from the water column of tank 6 of a marine aquarium containing stony-coral fragments. Water maintained at 26 degree C.</title>
        <authorList>
            <person name="Ruckert C."/>
            <person name="Franco A."/>
            <person name="Kalinowski J."/>
            <person name="Glaeser S."/>
        </authorList>
    </citation>
    <scope>NUCLEOTIDE SEQUENCE [LARGE SCALE GENOMIC DNA]</scope>
    <source>
        <strain evidence="16 17">THAF100</strain>
    </source>
</reference>
<feature type="active site" evidence="12">
    <location>
        <position position="90"/>
    </location>
</feature>
<dbReference type="GO" id="GO:0006465">
    <property type="term" value="P:signal peptide processing"/>
    <property type="evidence" value="ECO:0007669"/>
    <property type="project" value="InterPro"/>
</dbReference>
<accession>A0A5P9CG98</accession>
<dbReference type="KEGG" id="vaq:FIV01_02375"/>
<evidence type="ECO:0000256" key="7">
    <source>
        <dbReference type="ARBA" id="ARBA00022670"/>
    </source>
</evidence>
<dbReference type="PROSITE" id="PS00501">
    <property type="entry name" value="SPASE_I_1"/>
    <property type="match status" value="1"/>
</dbReference>
<name>A0A5P9CG98_9VIBR</name>
<dbReference type="PANTHER" id="PTHR43390:SF1">
    <property type="entry name" value="CHLOROPLAST PROCESSING PEPTIDASE"/>
    <property type="match status" value="1"/>
</dbReference>
<organism evidence="16 17">
    <name type="scientific">Vibrio aquimaris</name>
    <dbReference type="NCBI Taxonomy" id="2587862"/>
    <lineage>
        <taxon>Bacteria</taxon>
        <taxon>Pseudomonadati</taxon>
        <taxon>Pseudomonadota</taxon>
        <taxon>Gammaproteobacteria</taxon>
        <taxon>Vibrionales</taxon>
        <taxon>Vibrionaceae</taxon>
        <taxon>Vibrio</taxon>
    </lineage>
</organism>
<comment type="catalytic activity">
    <reaction evidence="1 13">
        <text>Cleavage of hydrophobic, N-terminal signal or leader sequences from secreted and periplasmic proteins.</text>
        <dbReference type="EC" id="3.4.21.89"/>
    </reaction>
</comment>
<evidence type="ECO:0000256" key="8">
    <source>
        <dbReference type="ARBA" id="ARBA00022692"/>
    </source>
</evidence>
<dbReference type="CDD" id="cd06530">
    <property type="entry name" value="S26_SPase_I"/>
    <property type="match status" value="1"/>
</dbReference>
<proteinExistence type="inferred from homology"/>
<feature type="transmembrane region" description="Helical" evidence="13">
    <location>
        <begin position="6"/>
        <end position="22"/>
    </location>
</feature>
<dbReference type="PRINTS" id="PR00727">
    <property type="entry name" value="LEADERPTASE"/>
</dbReference>
<dbReference type="InterPro" id="IPR019756">
    <property type="entry name" value="Pept_S26A_signal_pept_1_Ser-AS"/>
</dbReference>
<dbReference type="Gene3D" id="2.10.109.10">
    <property type="entry name" value="Umud Fragment, subunit A"/>
    <property type="match status" value="1"/>
</dbReference>
<protein>
    <recommendedName>
        <fullName evidence="5 13">Signal peptidase I</fullName>
        <ecNumber evidence="4 13">3.4.21.89</ecNumber>
    </recommendedName>
</protein>
<dbReference type="AlphaFoldDB" id="A0A5P9CG98"/>
<evidence type="ECO:0000256" key="1">
    <source>
        <dbReference type="ARBA" id="ARBA00000677"/>
    </source>
</evidence>
<evidence type="ECO:0000256" key="6">
    <source>
        <dbReference type="ARBA" id="ARBA00022475"/>
    </source>
</evidence>
<dbReference type="PANTHER" id="PTHR43390">
    <property type="entry name" value="SIGNAL PEPTIDASE I"/>
    <property type="match status" value="1"/>
</dbReference>
<dbReference type="InterPro" id="IPR019758">
    <property type="entry name" value="Pept_S26A_signal_pept_1_CS"/>
</dbReference>
<evidence type="ECO:0000256" key="14">
    <source>
        <dbReference type="RuleBase" id="RU362042"/>
    </source>
</evidence>
<dbReference type="EC" id="3.4.21.89" evidence="4 13"/>
<dbReference type="RefSeq" id="WP_114787001.1">
    <property type="nucleotide sequence ID" value="NZ_CBCSDK010000005.1"/>
</dbReference>
<sequence length="298" mass="33574">MANTFSLILVIVTLVTGIVWVLEKLVFAKKRHAQLATIEAQTQQLDATVTEKVVKQPWWIENCVSIFPVIAVVLVLRSFIYEPFQIPSGSMMPTLLVGDFILVEKYAYGLKDPVWRTQLVETGKPERGDVTVFKYPPQPNIDYIKRVVGLPGDLIRYSGDKQLCIQKSGTSVCEPVKLSNVEQSEFSDRGIQQIQMTEQLGSVAHNVLVNPLVRNPVEQYYPRSGTTEWVVPQGHYFVMGDNRDNSADSRFWGFVPEANLVGKAVAIWISFEFERDADSILPSWIPTGVRFNRIGGIK</sequence>
<dbReference type="Proteomes" id="UP000326936">
    <property type="component" value="Chromosome"/>
</dbReference>
<comment type="similarity">
    <text evidence="3 14">Belongs to the peptidase S26 family.</text>
</comment>
<evidence type="ECO:0000256" key="10">
    <source>
        <dbReference type="ARBA" id="ARBA00022989"/>
    </source>
</evidence>
<keyword evidence="17" id="KW-1185">Reference proteome</keyword>
<dbReference type="PROSITE" id="PS00760">
    <property type="entry name" value="SPASE_I_2"/>
    <property type="match status" value="1"/>
</dbReference>
<keyword evidence="7 13" id="KW-0645">Protease</keyword>
<feature type="transmembrane region" description="Helical" evidence="13">
    <location>
        <begin position="59"/>
        <end position="80"/>
    </location>
</feature>
<dbReference type="SUPFAM" id="SSF51306">
    <property type="entry name" value="LexA/Signal peptidase"/>
    <property type="match status" value="1"/>
</dbReference>
<dbReference type="NCBIfam" id="TIGR02227">
    <property type="entry name" value="sigpep_I_bact"/>
    <property type="match status" value="1"/>
</dbReference>
<dbReference type="Gene3D" id="2.170.230.10">
    <property type="match status" value="1"/>
</dbReference>
<dbReference type="GO" id="GO:0009003">
    <property type="term" value="F:signal peptidase activity"/>
    <property type="evidence" value="ECO:0007669"/>
    <property type="project" value="UniProtKB-EC"/>
</dbReference>
<evidence type="ECO:0000256" key="5">
    <source>
        <dbReference type="ARBA" id="ARBA00019232"/>
    </source>
</evidence>
<evidence type="ECO:0000256" key="9">
    <source>
        <dbReference type="ARBA" id="ARBA00022801"/>
    </source>
</evidence>
<keyword evidence="8 13" id="KW-0812">Transmembrane</keyword>
<feature type="domain" description="Peptidase S26" evidence="15">
    <location>
        <begin position="60"/>
        <end position="268"/>
    </location>
</feature>
<dbReference type="InterPro" id="IPR019766">
    <property type="entry name" value="Sign_pep_all-beta_subdom"/>
</dbReference>
<dbReference type="InterPro" id="IPR019533">
    <property type="entry name" value="Peptidase_S26"/>
</dbReference>
<dbReference type="PROSITE" id="PS00761">
    <property type="entry name" value="SPASE_I_3"/>
    <property type="match status" value="1"/>
</dbReference>
<evidence type="ECO:0000256" key="13">
    <source>
        <dbReference type="RuleBase" id="RU003993"/>
    </source>
</evidence>
<dbReference type="GO" id="GO:0005886">
    <property type="term" value="C:plasma membrane"/>
    <property type="evidence" value="ECO:0007669"/>
    <property type="project" value="UniProtKB-SubCell"/>
</dbReference>
<keyword evidence="11 13" id="KW-0472">Membrane</keyword>
<evidence type="ECO:0000256" key="4">
    <source>
        <dbReference type="ARBA" id="ARBA00013208"/>
    </source>
</evidence>
<dbReference type="EMBL" id="CP045350">
    <property type="protein sequence ID" value="QFT25290.1"/>
    <property type="molecule type" value="Genomic_DNA"/>
</dbReference>
<dbReference type="OrthoDB" id="9815782at2"/>
<keyword evidence="6" id="KW-1003">Cell membrane</keyword>
<feature type="active site" evidence="12">
    <location>
        <position position="145"/>
    </location>
</feature>
<evidence type="ECO:0000256" key="3">
    <source>
        <dbReference type="ARBA" id="ARBA00009370"/>
    </source>
</evidence>
<evidence type="ECO:0000256" key="12">
    <source>
        <dbReference type="PIRSR" id="PIRSR600223-1"/>
    </source>
</evidence>
<dbReference type="InterPro" id="IPR000223">
    <property type="entry name" value="Pept_S26A_signal_pept_1"/>
</dbReference>
<evidence type="ECO:0000259" key="15">
    <source>
        <dbReference type="Pfam" id="PF10502"/>
    </source>
</evidence>
<evidence type="ECO:0000313" key="16">
    <source>
        <dbReference type="EMBL" id="QFT25290.1"/>
    </source>
</evidence>
<dbReference type="InterPro" id="IPR019757">
    <property type="entry name" value="Pept_S26A_signal_pept_1_Lys-AS"/>
</dbReference>
<dbReference type="Pfam" id="PF10502">
    <property type="entry name" value="Peptidase_S26"/>
    <property type="match status" value="1"/>
</dbReference>
<gene>
    <name evidence="16" type="primary">lepB</name>
    <name evidence="16" type="ORF">FIV01_02375</name>
</gene>
<dbReference type="GO" id="GO:0004252">
    <property type="term" value="F:serine-type endopeptidase activity"/>
    <property type="evidence" value="ECO:0007669"/>
    <property type="project" value="InterPro"/>
</dbReference>
<keyword evidence="10 13" id="KW-1133">Transmembrane helix</keyword>
<evidence type="ECO:0000313" key="17">
    <source>
        <dbReference type="Proteomes" id="UP000326936"/>
    </source>
</evidence>
<evidence type="ECO:0000256" key="11">
    <source>
        <dbReference type="ARBA" id="ARBA00023136"/>
    </source>
</evidence>
<evidence type="ECO:0000256" key="2">
    <source>
        <dbReference type="ARBA" id="ARBA00004651"/>
    </source>
</evidence>
<keyword evidence="9 13" id="KW-0378">Hydrolase</keyword>
<dbReference type="InterPro" id="IPR036286">
    <property type="entry name" value="LexA/Signal_pep-like_sf"/>
</dbReference>
<comment type="subcellular location">
    <subcellularLocation>
        <location evidence="2">Cell membrane</location>
        <topology evidence="2">Multi-pass membrane protein</topology>
    </subcellularLocation>
    <subcellularLocation>
        <location evidence="14">Membrane</location>
        <topology evidence="14">Multi-pass membrane protein</topology>
    </subcellularLocation>
</comment>